<evidence type="ECO:0000313" key="2">
    <source>
        <dbReference type="EMBL" id="CAK0879293.1"/>
    </source>
</evidence>
<proteinExistence type="predicted"/>
<feature type="compositionally biased region" description="Pro residues" evidence="1">
    <location>
        <begin position="263"/>
        <end position="273"/>
    </location>
</feature>
<accession>A0ABN9W3I4</accession>
<evidence type="ECO:0000256" key="1">
    <source>
        <dbReference type="SAM" id="MobiDB-lite"/>
    </source>
</evidence>
<dbReference type="InterPro" id="IPR001611">
    <property type="entry name" value="Leu-rich_rpt"/>
</dbReference>
<feature type="non-terminal residue" evidence="2">
    <location>
        <position position="368"/>
    </location>
</feature>
<evidence type="ECO:0000313" key="3">
    <source>
        <dbReference type="Proteomes" id="UP001189429"/>
    </source>
</evidence>
<feature type="compositionally biased region" description="Low complexity" evidence="1">
    <location>
        <begin position="252"/>
        <end position="262"/>
    </location>
</feature>
<dbReference type="EMBL" id="CAUYUJ010017937">
    <property type="protein sequence ID" value="CAK0879293.1"/>
    <property type="molecule type" value="Genomic_DNA"/>
</dbReference>
<dbReference type="Proteomes" id="UP001189429">
    <property type="component" value="Unassembled WGS sequence"/>
</dbReference>
<feature type="region of interest" description="Disordered" evidence="1">
    <location>
        <begin position="243"/>
        <end position="368"/>
    </location>
</feature>
<dbReference type="Gene3D" id="3.80.10.10">
    <property type="entry name" value="Ribonuclease Inhibitor"/>
    <property type="match status" value="1"/>
</dbReference>
<dbReference type="SUPFAM" id="SSF52047">
    <property type="entry name" value="RNI-like"/>
    <property type="match status" value="1"/>
</dbReference>
<organism evidence="2 3">
    <name type="scientific">Prorocentrum cordatum</name>
    <dbReference type="NCBI Taxonomy" id="2364126"/>
    <lineage>
        <taxon>Eukaryota</taxon>
        <taxon>Sar</taxon>
        <taxon>Alveolata</taxon>
        <taxon>Dinophyceae</taxon>
        <taxon>Prorocentrales</taxon>
        <taxon>Prorocentraceae</taxon>
        <taxon>Prorocentrum</taxon>
    </lineage>
</organism>
<sequence>MMEEEDPRVKKLQDLAWSLQTMTNKPGGKFPEAFKRECYQVTSKALSLCSNANYTEETDFLERAKVFEKQIEAQKVKVGEVEKAEIEKLSGKCLRQRPGGGGGYAVEDARGTPAGAVGAGAGAAAMTSSGGAAVGITVKEVAARCAEDPEALWLHDMELRDSDLDAICEGVRQNGGQLTALDLSHNSIADEGVQKLVTALARGACPRLQDLWLDGNAIGPLGERMLADGLGALRRGLKVHVSGAGSGRDGGAPRPAAASGDPPAAPVAPPGAAAPPAAAPAAPAAAPAAPSAPPGAASPAGSPSPAVAAAPAQAFGREPGWGALREREAEPTPSAESRGCGVELLAADGAEEVRVTIPMPEDVGSAQE</sequence>
<dbReference type="Pfam" id="PF13516">
    <property type="entry name" value="LRR_6"/>
    <property type="match status" value="1"/>
</dbReference>
<dbReference type="InterPro" id="IPR032675">
    <property type="entry name" value="LRR_dom_sf"/>
</dbReference>
<comment type="caution">
    <text evidence="2">The sequence shown here is derived from an EMBL/GenBank/DDBJ whole genome shotgun (WGS) entry which is preliminary data.</text>
</comment>
<keyword evidence="3" id="KW-1185">Reference proteome</keyword>
<gene>
    <name evidence="2" type="ORF">PCOR1329_LOCUS62760</name>
</gene>
<protein>
    <submittedName>
        <fullName evidence="2">Uncharacterized protein</fullName>
    </submittedName>
</protein>
<feature type="compositionally biased region" description="Low complexity" evidence="1">
    <location>
        <begin position="274"/>
        <end position="312"/>
    </location>
</feature>
<dbReference type="SMART" id="SM00368">
    <property type="entry name" value="LRR_RI"/>
    <property type="match status" value="2"/>
</dbReference>
<name>A0ABN9W3I4_9DINO</name>
<reference evidence="2" key="1">
    <citation type="submission" date="2023-10" db="EMBL/GenBank/DDBJ databases">
        <authorList>
            <person name="Chen Y."/>
            <person name="Shah S."/>
            <person name="Dougan E. K."/>
            <person name="Thang M."/>
            <person name="Chan C."/>
        </authorList>
    </citation>
    <scope>NUCLEOTIDE SEQUENCE [LARGE SCALE GENOMIC DNA]</scope>
</reference>